<dbReference type="AlphaFoldDB" id="A0A7Y3YSG5"/>
<dbReference type="EMBL" id="VTXW01000029">
    <property type="protein sequence ID" value="NOH35824.1"/>
    <property type="molecule type" value="Genomic_DNA"/>
</dbReference>
<accession>A0A7Y3YSG5</accession>
<evidence type="ECO:0000313" key="1">
    <source>
        <dbReference type="EMBL" id="NOH35824.1"/>
    </source>
</evidence>
<gene>
    <name evidence="1" type="ORF">F0245_21095</name>
</gene>
<dbReference type="Proteomes" id="UP000525336">
    <property type="component" value="Unassembled WGS sequence"/>
</dbReference>
<reference evidence="1 2" key="1">
    <citation type="submission" date="2019-09" db="EMBL/GenBank/DDBJ databases">
        <title>Draft genome sequencing and comparative genomics of hatchery-associated Vibrios.</title>
        <authorList>
            <person name="Kehlet-Delgado H."/>
            <person name="Mueller R.S."/>
        </authorList>
    </citation>
    <scope>NUCLEOTIDE SEQUENCE [LARGE SCALE GENOMIC DNA]</scope>
    <source>
        <strain evidence="1 2">00-90-10</strain>
    </source>
</reference>
<proteinExistence type="predicted"/>
<organism evidence="1 2">
    <name type="scientific">Vibrio chagasii</name>
    <dbReference type="NCBI Taxonomy" id="170679"/>
    <lineage>
        <taxon>Bacteria</taxon>
        <taxon>Pseudomonadati</taxon>
        <taxon>Pseudomonadota</taxon>
        <taxon>Gammaproteobacteria</taxon>
        <taxon>Vibrionales</taxon>
        <taxon>Vibrionaceae</taxon>
        <taxon>Vibrio</taxon>
    </lineage>
</organism>
<name>A0A7Y3YSG5_9VIBR</name>
<evidence type="ECO:0000313" key="2">
    <source>
        <dbReference type="Proteomes" id="UP000525336"/>
    </source>
</evidence>
<comment type="caution">
    <text evidence="1">The sequence shown here is derived from an EMBL/GenBank/DDBJ whole genome shotgun (WGS) entry which is preliminary data.</text>
</comment>
<sequence length="78" mass="8983">MQHNENTMYAYVYKGQNGTDNTLIATIGNQEKPLVSNCLDEIKNMSNLAIDLAAQHNLRVKLVKYQKEQEIDFGMFFK</sequence>
<dbReference type="RefSeq" id="WP_171369119.1">
    <property type="nucleotide sequence ID" value="NZ_VTXW01000029.1"/>
</dbReference>
<protein>
    <submittedName>
        <fullName evidence="1">Uncharacterized protein</fullName>
    </submittedName>
</protein>